<proteinExistence type="predicted"/>
<dbReference type="EMBL" id="BPLR01020072">
    <property type="protein sequence ID" value="GIX74485.1"/>
    <property type="molecule type" value="Genomic_DNA"/>
</dbReference>
<feature type="compositionally biased region" description="Polar residues" evidence="1">
    <location>
        <begin position="74"/>
        <end position="89"/>
    </location>
</feature>
<keyword evidence="3" id="KW-1185">Reference proteome</keyword>
<name>A0AAV4MQ17_CAEEX</name>
<dbReference type="Proteomes" id="UP001054945">
    <property type="component" value="Unassembled WGS sequence"/>
</dbReference>
<reference evidence="2 3" key="1">
    <citation type="submission" date="2021-06" db="EMBL/GenBank/DDBJ databases">
        <title>Caerostris extrusa draft genome.</title>
        <authorList>
            <person name="Kono N."/>
            <person name="Arakawa K."/>
        </authorList>
    </citation>
    <scope>NUCLEOTIDE SEQUENCE [LARGE SCALE GENOMIC DNA]</scope>
</reference>
<evidence type="ECO:0000256" key="1">
    <source>
        <dbReference type="SAM" id="MobiDB-lite"/>
    </source>
</evidence>
<organism evidence="2 3">
    <name type="scientific">Caerostris extrusa</name>
    <name type="common">Bark spider</name>
    <name type="synonym">Caerostris bankana</name>
    <dbReference type="NCBI Taxonomy" id="172846"/>
    <lineage>
        <taxon>Eukaryota</taxon>
        <taxon>Metazoa</taxon>
        <taxon>Ecdysozoa</taxon>
        <taxon>Arthropoda</taxon>
        <taxon>Chelicerata</taxon>
        <taxon>Arachnida</taxon>
        <taxon>Araneae</taxon>
        <taxon>Araneomorphae</taxon>
        <taxon>Entelegynae</taxon>
        <taxon>Araneoidea</taxon>
        <taxon>Araneidae</taxon>
        <taxon>Caerostris</taxon>
    </lineage>
</organism>
<sequence>MWSGQCIICLGKEGESGPRIRIDNRMGKVLTIFSGLRLSGKDLSDHKLEKLSLLSVSTCRCKTLCAPLLRESSSKAVTATHTNSGNRTDVSLHSK</sequence>
<evidence type="ECO:0000313" key="2">
    <source>
        <dbReference type="EMBL" id="GIX74485.1"/>
    </source>
</evidence>
<evidence type="ECO:0000313" key="3">
    <source>
        <dbReference type="Proteomes" id="UP001054945"/>
    </source>
</evidence>
<dbReference type="AlphaFoldDB" id="A0AAV4MQ17"/>
<gene>
    <name evidence="2" type="ORF">CEXT_274551</name>
</gene>
<comment type="caution">
    <text evidence="2">The sequence shown here is derived from an EMBL/GenBank/DDBJ whole genome shotgun (WGS) entry which is preliminary data.</text>
</comment>
<protein>
    <submittedName>
        <fullName evidence="2">Uncharacterized protein</fullName>
    </submittedName>
</protein>
<feature type="region of interest" description="Disordered" evidence="1">
    <location>
        <begin position="74"/>
        <end position="95"/>
    </location>
</feature>
<accession>A0AAV4MQ17</accession>